<dbReference type="Gene3D" id="3.40.1170.10">
    <property type="entry name" value="DNA repair protein MutS, domain I"/>
    <property type="match status" value="1"/>
</dbReference>
<dbReference type="HAMAP" id="MF_00096">
    <property type="entry name" value="MutS"/>
    <property type="match status" value="1"/>
</dbReference>
<dbReference type="SUPFAM" id="SSF52540">
    <property type="entry name" value="P-loop containing nucleoside triphosphate hydrolases"/>
    <property type="match status" value="1"/>
</dbReference>
<reference evidence="13" key="1">
    <citation type="journal article" date="2020" name="mSystems">
        <title>Genome- and Community-Level Interaction Insights into Carbon Utilization and Element Cycling Functions of Hydrothermarchaeota in Hydrothermal Sediment.</title>
        <authorList>
            <person name="Zhou Z."/>
            <person name="Liu Y."/>
            <person name="Xu W."/>
            <person name="Pan J."/>
            <person name="Luo Z.H."/>
            <person name="Li M."/>
        </authorList>
    </citation>
    <scope>NUCLEOTIDE SEQUENCE [LARGE SCALE GENOMIC DNA]</scope>
    <source>
        <strain evidence="13">SpSt-508</strain>
    </source>
</reference>
<name>A0A7C4LN07_9PLAN</name>
<evidence type="ECO:0000256" key="2">
    <source>
        <dbReference type="ARBA" id="ARBA00021982"/>
    </source>
</evidence>
<dbReference type="InterPro" id="IPR017261">
    <property type="entry name" value="DNA_mismatch_repair_MutS/MSH"/>
</dbReference>
<dbReference type="AlphaFoldDB" id="A0A7C4LN07"/>
<dbReference type="FunFam" id="1.10.1420.10:FF:000001">
    <property type="entry name" value="DNA mismatch repair protein MutS"/>
    <property type="match status" value="1"/>
</dbReference>
<evidence type="ECO:0000313" key="13">
    <source>
        <dbReference type="EMBL" id="HGT41012.1"/>
    </source>
</evidence>
<gene>
    <name evidence="9 13" type="primary">mutS</name>
    <name evidence="13" type="ORF">ENS64_17340</name>
</gene>
<dbReference type="PIRSF" id="PIRSF037677">
    <property type="entry name" value="DNA_mis_repair_Msh6"/>
    <property type="match status" value="1"/>
</dbReference>
<dbReference type="InterPro" id="IPR036187">
    <property type="entry name" value="DNA_mismatch_repair_MutS_sf"/>
</dbReference>
<dbReference type="GO" id="GO:0003684">
    <property type="term" value="F:damaged DNA binding"/>
    <property type="evidence" value="ECO:0007669"/>
    <property type="project" value="UniProtKB-UniRule"/>
</dbReference>
<dbReference type="Pfam" id="PF05192">
    <property type="entry name" value="MutS_III"/>
    <property type="match status" value="1"/>
</dbReference>
<dbReference type="GO" id="GO:0006298">
    <property type="term" value="P:mismatch repair"/>
    <property type="evidence" value="ECO:0007669"/>
    <property type="project" value="UniProtKB-UniRule"/>
</dbReference>
<dbReference type="FunFam" id="3.40.1170.10:FF:000001">
    <property type="entry name" value="DNA mismatch repair protein MutS"/>
    <property type="match status" value="1"/>
</dbReference>
<evidence type="ECO:0000256" key="10">
    <source>
        <dbReference type="RuleBase" id="RU003756"/>
    </source>
</evidence>
<dbReference type="InterPro" id="IPR005748">
    <property type="entry name" value="DNA_mismatch_repair_MutS"/>
</dbReference>
<dbReference type="NCBIfam" id="TIGR01070">
    <property type="entry name" value="mutS1"/>
    <property type="match status" value="1"/>
</dbReference>
<dbReference type="GO" id="GO:0140664">
    <property type="term" value="F:ATP-dependent DNA damage sensor activity"/>
    <property type="evidence" value="ECO:0007669"/>
    <property type="project" value="InterPro"/>
</dbReference>
<evidence type="ECO:0000259" key="12">
    <source>
        <dbReference type="PROSITE" id="PS00486"/>
    </source>
</evidence>
<dbReference type="CDD" id="cd03284">
    <property type="entry name" value="ABC_MutS1"/>
    <property type="match status" value="1"/>
</dbReference>
<evidence type="ECO:0000256" key="4">
    <source>
        <dbReference type="ARBA" id="ARBA00022763"/>
    </source>
</evidence>
<dbReference type="PROSITE" id="PS00486">
    <property type="entry name" value="DNA_MISMATCH_REPAIR_2"/>
    <property type="match status" value="1"/>
</dbReference>
<evidence type="ECO:0000256" key="1">
    <source>
        <dbReference type="ARBA" id="ARBA00006271"/>
    </source>
</evidence>
<evidence type="ECO:0000256" key="3">
    <source>
        <dbReference type="ARBA" id="ARBA00022741"/>
    </source>
</evidence>
<evidence type="ECO:0000256" key="7">
    <source>
        <dbReference type="ARBA" id="ARBA00023204"/>
    </source>
</evidence>
<evidence type="ECO:0000256" key="6">
    <source>
        <dbReference type="ARBA" id="ARBA00023125"/>
    </source>
</evidence>
<dbReference type="InterPro" id="IPR007860">
    <property type="entry name" value="DNA_mmatch_repair_MutS_con_dom"/>
</dbReference>
<dbReference type="SMART" id="SM00534">
    <property type="entry name" value="MUTSac"/>
    <property type="match status" value="1"/>
</dbReference>
<comment type="caution">
    <text evidence="13">The sequence shown here is derived from an EMBL/GenBank/DDBJ whole genome shotgun (WGS) entry which is preliminary data.</text>
</comment>
<dbReference type="InterPro" id="IPR036678">
    <property type="entry name" value="MutS_con_dom_sf"/>
</dbReference>
<dbReference type="InterPro" id="IPR000432">
    <property type="entry name" value="DNA_mismatch_repair_MutS_C"/>
</dbReference>
<keyword evidence="6 9" id="KW-0238">DNA-binding</keyword>
<dbReference type="InterPro" id="IPR007696">
    <property type="entry name" value="DNA_mismatch_repair_MutS_core"/>
</dbReference>
<dbReference type="SUPFAM" id="SSF48334">
    <property type="entry name" value="DNA repair protein MutS, domain III"/>
    <property type="match status" value="1"/>
</dbReference>
<dbReference type="GO" id="GO:0030983">
    <property type="term" value="F:mismatched DNA binding"/>
    <property type="evidence" value="ECO:0007669"/>
    <property type="project" value="InterPro"/>
</dbReference>
<keyword evidence="7 9" id="KW-0234">DNA repair</keyword>
<dbReference type="Pfam" id="PF00488">
    <property type="entry name" value="MutS_V"/>
    <property type="match status" value="1"/>
</dbReference>
<dbReference type="SMART" id="SM00533">
    <property type="entry name" value="MUTSd"/>
    <property type="match status" value="1"/>
</dbReference>
<keyword evidence="3 9" id="KW-0547">Nucleotide-binding</keyword>
<evidence type="ECO:0000256" key="5">
    <source>
        <dbReference type="ARBA" id="ARBA00022840"/>
    </source>
</evidence>
<feature type="domain" description="DNA mismatch repair proteins mutS family" evidence="12">
    <location>
        <begin position="707"/>
        <end position="723"/>
    </location>
</feature>
<dbReference type="Gene3D" id="3.40.50.300">
    <property type="entry name" value="P-loop containing nucleotide triphosphate hydrolases"/>
    <property type="match status" value="1"/>
</dbReference>
<keyword evidence="4 9" id="KW-0227">DNA damage</keyword>
<keyword evidence="5 9" id="KW-0067">ATP-binding</keyword>
<dbReference type="GO" id="GO:0005524">
    <property type="term" value="F:ATP binding"/>
    <property type="evidence" value="ECO:0007669"/>
    <property type="project" value="UniProtKB-UniRule"/>
</dbReference>
<comment type="function">
    <text evidence="8 9">This protein is involved in the repair of mismatches in DNA. It is possible that it carries out the mismatch recognition step. This protein has a weak ATPase activity.</text>
</comment>
<dbReference type="Pfam" id="PF05188">
    <property type="entry name" value="MutS_II"/>
    <property type="match status" value="1"/>
</dbReference>
<dbReference type="FunFam" id="3.40.50.300:FF:000870">
    <property type="entry name" value="MutS protein homolog 4"/>
    <property type="match status" value="1"/>
</dbReference>
<feature type="region of interest" description="Disordered" evidence="11">
    <location>
        <begin position="819"/>
        <end position="838"/>
    </location>
</feature>
<dbReference type="NCBIfam" id="NF003810">
    <property type="entry name" value="PRK05399.1"/>
    <property type="match status" value="1"/>
</dbReference>
<dbReference type="InterPro" id="IPR007695">
    <property type="entry name" value="DNA_mismatch_repair_MutS-lik_N"/>
</dbReference>
<protein>
    <recommendedName>
        <fullName evidence="2 9">DNA mismatch repair protein MutS</fullName>
    </recommendedName>
</protein>
<dbReference type="SUPFAM" id="SSF55271">
    <property type="entry name" value="DNA repair protein MutS, domain I"/>
    <property type="match status" value="1"/>
</dbReference>
<evidence type="ECO:0000256" key="11">
    <source>
        <dbReference type="SAM" id="MobiDB-lite"/>
    </source>
</evidence>
<dbReference type="Gene3D" id="6.10.140.430">
    <property type="match status" value="1"/>
</dbReference>
<accession>A0A7C4LN07</accession>
<dbReference type="PANTHER" id="PTHR11361:SF34">
    <property type="entry name" value="DNA MISMATCH REPAIR PROTEIN MSH1, MITOCHONDRIAL"/>
    <property type="match status" value="1"/>
</dbReference>
<dbReference type="Gene3D" id="3.30.420.110">
    <property type="entry name" value="MutS, connector domain"/>
    <property type="match status" value="1"/>
</dbReference>
<dbReference type="InterPro" id="IPR027417">
    <property type="entry name" value="P-loop_NTPase"/>
</dbReference>
<dbReference type="SUPFAM" id="SSF53150">
    <property type="entry name" value="DNA repair protein MutS, domain II"/>
    <property type="match status" value="1"/>
</dbReference>
<dbReference type="Pfam" id="PF05190">
    <property type="entry name" value="MutS_IV"/>
    <property type="match status" value="1"/>
</dbReference>
<dbReference type="InterPro" id="IPR045076">
    <property type="entry name" value="MutS"/>
</dbReference>
<dbReference type="Pfam" id="PF01624">
    <property type="entry name" value="MutS_I"/>
    <property type="match status" value="1"/>
</dbReference>
<sequence>MAVPTPMMQRYLEVKAQHPDALLLFRMGDFYELFYEDAQTAARVLGLTLTSRDKGAPNPVPMAGFPYHALHGYLQKLVRAGFRAAICEQVEDPKLAKGLVKREVTQIVTPGTLTDDALLDPRTANILAGFYPGKERCGLSWLELSTGRFWAMDVAPDHVPDELARIAPAECLIPEGARTHPALLPVSSLPVTERPPWLFSREECRRRLLQQFGTSTLDGFDIDADSFGAIAAGALLEYVRETQKSELAHITRLEPYRRGDRLILDEATRRSLELTQTIRHGTRAGSLLDVMDLTVSPMGARLLAEWLANPLTNIDAINLRLDAVEELTRDNLLRQALRELLKEAYDLQRLTARVATARATPRDLGCLSRTLALLPKVKAKLAGRSARRLRDLEGRLELCGDVRAAIDAALVDDPPLVFTEGGIFRDGYKPQLDEFRDLARGGKEWIARYQAEEIARTGIPNLKVGFNRVFGYYLECTAAQADKVPPDYIRKQTLKNQERFITPQLKEHEDKVLRAESQAVQLEQELFVQLRQLVAQQAPRLRENAELLAELDVLAALAELAVVAGYCRPELTDEPVLDIREGRHPVLDRLQPQGAFVPNDVRLGIPTAAASTSNSTSQSAAAPSCGRVQLITGPNMAGKSTYIRQAALITVLAQMGSFVPARSARIGIADRIFARVGASDELGRGQSTFMVEMTETARILNAATPRSLVILDEIGRGTSTYDGISLAWAITEYLHDVIGCRTLFATHYHELTALTETLQHAANWNVAVREDRHGVVFLHKIVPGAADKSYGIHVAQLAGVPGEVLRRARVILHQLESDHTDETGRTKIPARASRSPKTRQLALFEPPPHPVVDELRQLNINELTPLAALQELHRLQQQLQQ</sequence>
<dbReference type="Gene3D" id="1.10.1420.10">
    <property type="match status" value="2"/>
</dbReference>
<evidence type="ECO:0000256" key="8">
    <source>
        <dbReference type="ARBA" id="ARBA00024647"/>
    </source>
</evidence>
<dbReference type="PANTHER" id="PTHR11361">
    <property type="entry name" value="DNA MISMATCH REPAIR PROTEIN MUTS FAMILY MEMBER"/>
    <property type="match status" value="1"/>
</dbReference>
<dbReference type="GO" id="GO:0005829">
    <property type="term" value="C:cytosol"/>
    <property type="evidence" value="ECO:0007669"/>
    <property type="project" value="TreeGrafter"/>
</dbReference>
<dbReference type="InterPro" id="IPR007861">
    <property type="entry name" value="DNA_mismatch_repair_MutS_clamp"/>
</dbReference>
<dbReference type="InterPro" id="IPR016151">
    <property type="entry name" value="DNA_mismatch_repair_MutS_N"/>
</dbReference>
<dbReference type="EMBL" id="DSVQ01000019">
    <property type="protein sequence ID" value="HGT41012.1"/>
    <property type="molecule type" value="Genomic_DNA"/>
</dbReference>
<feature type="binding site" evidence="9">
    <location>
        <begin position="633"/>
        <end position="640"/>
    </location>
    <ligand>
        <name>ATP</name>
        <dbReference type="ChEBI" id="CHEBI:30616"/>
    </ligand>
</feature>
<organism evidence="13">
    <name type="scientific">Schlesneria paludicola</name>
    <dbReference type="NCBI Taxonomy" id="360056"/>
    <lineage>
        <taxon>Bacteria</taxon>
        <taxon>Pseudomonadati</taxon>
        <taxon>Planctomycetota</taxon>
        <taxon>Planctomycetia</taxon>
        <taxon>Planctomycetales</taxon>
        <taxon>Planctomycetaceae</taxon>
        <taxon>Schlesneria</taxon>
    </lineage>
</organism>
<comment type="similarity">
    <text evidence="1 9 10">Belongs to the DNA mismatch repair MutS family.</text>
</comment>
<proteinExistence type="inferred from homology"/>
<evidence type="ECO:0000256" key="9">
    <source>
        <dbReference type="HAMAP-Rule" id="MF_00096"/>
    </source>
</evidence>